<accession>A0ABX2C840</accession>
<organism evidence="1 2">
    <name type="scientific">Bradyrhizobium aeschynomenes</name>
    <dbReference type="NCBI Taxonomy" id="2734909"/>
    <lineage>
        <taxon>Bacteria</taxon>
        <taxon>Pseudomonadati</taxon>
        <taxon>Pseudomonadota</taxon>
        <taxon>Alphaproteobacteria</taxon>
        <taxon>Hyphomicrobiales</taxon>
        <taxon>Nitrobacteraceae</taxon>
        <taxon>Bradyrhizobium</taxon>
    </lineage>
</organism>
<evidence type="ECO:0000313" key="1">
    <source>
        <dbReference type="EMBL" id="NPU63384.1"/>
    </source>
</evidence>
<proteinExistence type="predicted"/>
<reference evidence="1" key="1">
    <citation type="submission" date="2020-05" db="EMBL/GenBank/DDBJ databases">
        <title>Nod-independent and nitrogen-fixing Bradyrhizobium aeschynomene sp. nov. isolated from nodules of Aeschynomene indica.</title>
        <authorList>
            <person name="Zhang Z."/>
        </authorList>
    </citation>
    <scope>NUCLEOTIDE SEQUENCE</scope>
    <source>
        <strain evidence="1">83012</strain>
    </source>
</reference>
<comment type="caution">
    <text evidence="1">The sequence shown here is derived from an EMBL/GenBank/DDBJ whole genome shotgun (WGS) entry which is preliminary data.</text>
</comment>
<sequence>MPAVHYRVEAADLMRKIRALAAEDAPMVTAYALTKTGQDIKAAEIETMKAVFDRPTRFTLNSLYLKPATKRDPVAEVYFKEGFGSVPAWRYLGPQVEGGARMHKSFEKRLIAAGHMKAEEFAVPGQGVKLDAFGNIAGSLIMRILSQVQAAETYSGVKANATKASLKRKKKDVGRYFVLRPDGSGRAARKVAAGIYWRQGLRDMVPVILFVKAPRYQKRFPFFERAREVFDARLLINAQAGFERFVTSKLPKAA</sequence>
<dbReference type="RefSeq" id="WP_172107837.1">
    <property type="nucleotide sequence ID" value="NZ_JABFDN010000001.1"/>
</dbReference>
<evidence type="ECO:0000313" key="2">
    <source>
        <dbReference type="Proteomes" id="UP000886476"/>
    </source>
</evidence>
<dbReference type="Proteomes" id="UP000886476">
    <property type="component" value="Unassembled WGS sequence"/>
</dbReference>
<protein>
    <submittedName>
        <fullName evidence="1">Uncharacterized protein</fullName>
    </submittedName>
</protein>
<gene>
    <name evidence="1" type="ORF">HL667_00035</name>
</gene>
<keyword evidence="2" id="KW-1185">Reference proteome</keyword>
<name>A0ABX2C840_9BRAD</name>
<dbReference type="EMBL" id="JABFDN010000001">
    <property type="protein sequence ID" value="NPU63384.1"/>
    <property type="molecule type" value="Genomic_DNA"/>
</dbReference>